<accession>A0A9W9DPE9</accession>
<name>A0A9W9DPE9_9AGAR</name>
<evidence type="ECO:0000313" key="2">
    <source>
        <dbReference type="EMBL" id="KAJ4480204.1"/>
    </source>
</evidence>
<proteinExistence type="predicted"/>
<dbReference type="AlphaFoldDB" id="A0A9W9DPE9"/>
<organism evidence="2 3">
    <name type="scientific">Lentinula aciculospora</name>
    <dbReference type="NCBI Taxonomy" id="153920"/>
    <lineage>
        <taxon>Eukaryota</taxon>
        <taxon>Fungi</taxon>
        <taxon>Dikarya</taxon>
        <taxon>Basidiomycota</taxon>
        <taxon>Agaricomycotina</taxon>
        <taxon>Agaricomycetes</taxon>
        <taxon>Agaricomycetidae</taxon>
        <taxon>Agaricales</taxon>
        <taxon>Marasmiineae</taxon>
        <taxon>Omphalotaceae</taxon>
        <taxon>Lentinula</taxon>
    </lineage>
</organism>
<evidence type="ECO:0008006" key="4">
    <source>
        <dbReference type="Google" id="ProtNLM"/>
    </source>
</evidence>
<dbReference type="Proteomes" id="UP001150266">
    <property type="component" value="Unassembled WGS sequence"/>
</dbReference>
<reference evidence="2" key="1">
    <citation type="submission" date="2022-08" db="EMBL/GenBank/DDBJ databases">
        <title>A Global Phylogenomic Analysis of the Shiitake Genus Lentinula.</title>
        <authorList>
            <consortium name="DOE Joint Genome Institute"/>
            <person name="Sierra-Patev S."/>
            <person name="Min B."/>
            <person name="Naranjo-Ortiz M."/>
            <person name="Looney B."/>
            <person name="Konkel Z."/>
            <person name="Slot J.C."/>
            <person name="Sakamoto Y."/>
            <person name="Steenwyk J.L."/>
            <person name="Rokas A."/>
            <person name="Carro J."/>
            <person name="Camarero S."/>
            <person name="Ferreira P."/>
            <person name="Molpeceres G."/>
            <person name="Ruiz-Duenas F.J."/>
            <person name="Serrano A."/>
            <person name="Henrissat B."/>
            <person name="Drula E."/>
            <person name="Hughes K.W."/>
            <person name="Mata J.L."/>
            <person name="Ishikawa N.K."/>
            <person name="Vargas-Isla R."/>
            <person name="Ushijima S."/>
            <person name="Smith C.A."/>
            <person name="Ahrendt S."/>
            <person name="Andreopoulos W."/>
            <person name="He G."/>
            <person name="Labutti K."/>
            <person name="Lipzen A."/>
            <person name="Ng V."/>
            <person name="Riley R."/>
            <person name="Sandor L."/>
            <person name="Barry K."/>
            <person name="Martinez A.T."/>
            <person name="Xiao Y."/>
            <person name="Gibbons J.G."/>
            <person name="Terashima K."/>
            <person name="Grigoriev I.V."/>
            <person name="Hibbett D.S."/>
        </authorList>
    </citation>
    <scope>NUCLEOTIDE SEQUENCE</scope>
    <source>
        <strain evidence="2">JLM2183</strain>
    </source>
</reference>
<gene>
    <name evidence="2" type="ORF">J3R30DRAFT_2594278</name>
</gene>
<evidence type="ECO:0000256" key="1">
    <source>
        <dbReference type="SAM" id="Coils"/>
    </source>
</evidence>
<keyword evidence="1" id="KW-0175">Coiled coil</keyword>
<comment type="caution">
    <text evidence="2">The sequence shown here is derived from an EMBL/GenBank/DDBJ whole genome shotgun (WGS) entry which is preliminary data.</text>
</comment>
<evidence type="ECO:0000313" key="3">
    <source>
        <dbReference type="Proteomes" id="UP001150266"/>
    </source>
</evidence>
<dbReference type="Gene3D" id="3.80.10.10">
    <property type="entry name" value="Ribonuclease Inhibitor"/>
    <property type="match status" value="1"/>
</dbReference>
<protein>
    <recommendedName>
        <fullName evidence="4">F-box domain-containing protein</fullName>
    </recommendedName>
</protein>
<dbReference type="EMBL" id="JAOTPV010000007">
    <property type="protein sequence ID" value="KAJ4480204.1"/>
    <property type="molecule type" value="Genomic_DNA"/>
</dbReference>
<dbReference type="OrthoDB" id="2844577at2759"/>
<feature type="coiled-coil region" evidence="1">
    <location>
        <begin position="21"/>
        <end position="55"/>
    </location>
</feature>
<keyword evidence="3" id="KW-1185">Reference proteome</keyword>
<dbReference type="InterPro" id="IPR032675">
    <property type="entry name" value="LRR_dom_sf"/>
</dbReference>
<sequence>MAYYPSQPPIEERIWLASDDISSLQSRISAGERYMEDLEEQMERLKSTYDAQISELTRRKNAKAIEVASIKNLLSPICRIPVEVLSKIFELSCSPGHEFYPSYNIVRHTFVISKVCLSWRKTAHATPKIWSRLCLSLPEHSRALTRNVVWVREWLSRSRGVPIELYLNFPELYQTLLDGMSQLLEYVVGFRHQIQFIQLSGHPTCFRPIFDLPASSLPSLEVAIFQMSMESLDNFLPNTQIRAFSDAPKLYRAEILEPVSASMLGPLSLPAEQLVSLKIDTSPTLVLFSPFVYVGFLQRCKNLVSLQIKPSSAFGFSSTVSITLPSLRSLQITCHPLPMTQGVGLLHCLDVPLLQDLTLSLYGIDTQDFSRDITGLRSHCVSASQLASLTITIGWMRLSADLTSVLALFPALSSLRIWRIGFDVNPLLRTMTHSRDHPVLLPKILDLELSFNPPSANKPPYPFELVSMILSRSWPRTGTQCNADTNSHAVEDVGVRKLHRIQVYGHILEQADQERIAEFTGLTFRNAALEDQNLKKMTDPYNMYT</sequence>